<gene>
    <name evidence="1" type="primary">BnaCnng08790D</name>
    <name evidence="1" type="ORF">GSBRNA2T00065078001</name>
</gene>
<dbReference type="Gramene" id="CDY38018">
    <property type="protein sequence ID" value="CDY38018"/>
    <property type="gene ID" value="GSBRNA2T00065078001"/>
</dbReference>
<evidence type="ECO:0000313" key="1">
    <source>
        <dbReference type="EMBL" id="CDY38018.1"/>
    </source>
</evidence>
<dbReference type="Proteomes" id="UP000028999">
    <property type="component" value="Unassembled WGS sequence"/>
</dbReference>
<reference evidence="1 2" key="1">
    <citation type="journal article" date="2014" name="Science">
        <title>Plant genetics. Early allopolyploid evolution in the post-Neolithic Brassica napus oilseed genome.</title>
        <authorList>
            <person name="Chalhoub B."/>
            <person name="Denoeud F."/>
            <person name="Liu S."/>
            <person name="Parkin I.A."/>
            <person name="Tang H."/>
            <person name="Wang X."/>
            <person name="Chiquet J."/>
            <person name="Belcram H."/>
            <person name="Tong C."/>
            <person name="Samans B."/>
            <person name="Correa M."/>
            <person name="Da Silva C."/>
            <person name="Just J."/>
            <person name="Falentin C."/>
            <person name="Koh C.S."/>
            <person name="Le Clainche I."/>
            <person name="Bernard M."/>
            <person name="Bento P."/>
            <person name="Noel B."/>
            <person name="Labadie K."/>
            <person name="Alberti A."/>
            <person name="Charles M."/>
            <person name="Arnaud D."/>
            <person name="Guo H."/>
            <person name="Daviaud C."/>
            <person name="Alamery S."/>
            <person name="Jabbari K."/>
            <person name="Zhao M."/>
            <person name="Edger P.P."/>
            <person name="Chelaifa H."/>
            <person name="Tack D."/>
            <person name="Lassalle G."/>
            <person name="Mestiri I."/>
            <person name="Schnel N."/>
            <person name="Le Paslier M.C."/>
            <person name="Fan G."/>
            <person name="Renault V."/>
            <person name="Bayer P.E."/>
            <person name="Golicz A.A."/>
            <person name="Manoli S."/>
            <person name="Lee T.H."/>
            <person name="Thi V.H."/>
            <person name="Chalabi S."/>
            <person name="Hu Q."/>
            <person name="Fan C."/>
            <person name="Tollenaere R."/>
            <person name="Lu Y."/>
            <person name="Battail C."/>
            <person name="Shen J."/>
            <person name="Sidebottom C.H."/>
            <person name="Wang X."/>
            <person name="Canaguier A."/>
            <person name="Chauveau A."/>
            <person name="Berard A."/>
            <person name="Deniot G."/>
            <person name="Guan M."/>
            <person name="Liu Z."/>
            <person name="Sun F."/>
            <person name="Lim Y.P."/>
            <person name="Lyons E."/>
            <person name="Town C.D."/>
            <person name="Bancroft I."/>
            <person name="Wang X."/>
            <person name="Meng J."/>
            <person name="Ma J."/>
            <person name="Pires J.C."/>
            <person name="King G.J."/>
            <person name="Brunel D."/>
            <person name="Delourme R."/>
            <person name="Renard M."/>
            <person name="Aury J.M."/>
            <person name="Adams K.L."/>
            <person name="Batley J."/>
            <person name="Snowdon R.J."/>
            <person name="Tost J."/>
            <person name="Edwards D."/>
            <person name="Zhou Y."/>
            <person name="Hua W."/>
            <person name="Sharpe A.G."/>
            <person name="Paterson A.H."/>
            <person name="Guan C."/>
            <person name="Wincker P."/>
        </authorList>
    </citation>
    <scope>NUCLEOTIDE SEQUENCE [LARGE SCALE GENOMIC DNA]</scope>
    <source>
        <strain evidence="2">cv. Darmor-bzh</strain>
    </source>
</reference>
<dbReference type="PaxDb" id="3708-A0A078HMJ5"/>
<evidence type="ECO:0000313" key="2">
    <source>
        <dbReference type="Proteomes" id="UP000028999"/>
    </source>
</evidence>
<proteinExistence type="predicted"/>
<dbReference type="AlphaFoldDB" id="A0A078HMJ5"/>
<sequence>MRHVSSFASGVPPLLQLFFTPDCLHTRSVSRDVCTI</sequence>
<keyword evidence="2" id="KW-1185">Reference proteome</keyword>
<accession>A0A078HMJ5</accession>
<name>A0A078HMJ5_BRANA</name>
<dbReference type="EMBL" id="LK032414">
    <property type="protein sequence ID" value="CDY38018.1"/>
    <property type="molecule type" value="Genomic_DNA"/>
</dbReference>
<protein>
    <submittedName>
        <fullName evidence="1">BnaCnng08790D protein</fullName>
    </submittedName>
</protein>
<organism evidence="1 2">
    <name type="scientific">Brassica napus</name>
    <name type="common">Rape</name>
    <dbReference type="NCBI Taxonomy" id="3708"/>
    <lineage>
        <taxon>Eukaryota</taxon>
        <taxon>Viridiplantae</taxon>
        <taxon>Streptophyta</taxon>
        <taxon>Embryophyta</taxon>
        <taxon>Tracheophyta</taxon>
        <taxon>Spermatophyta</taxon>
        <taxon>Magnoliopsida</taxon>
        <taxon>eudicotyledons</taxon>
        <taxon>Gunneridae</taxon>
        <taxon>Pentapetalae</taxon>
        <taxon>rosids</taxon>
        <taxon>malvids</taxon>
        <taxon>Brassicales</taxon>
        <taxon>Brassicaceae</taxon>
        <taxon>Brassiceae</taxon>
        <taxon>Brassica</taxon>
    </lineage>
</organism>